<dbReference type="PANTHER" id="PTHR45660">
    <property type="entry name" value="HISTONE-LYSINE N-METHYLTRANSFERASE SETMAR"/>
    <property type="match status" value="1"/>
</dbReference>
<dbReference type="InterPro" id="IPR036987">
    <property type="entry name" value="SRA-YDG_sf"/>
</dbReference>
<dbReference type="PROSITE" id="PS51575">
    <property type="entry name" value="SAM_MT43_SUVAR39_2"/>
    <property type="match status" value="1"/>
</dbReference>
<dbReference type="PROSITE" id="PS51015">
    <property type="entry name" value="YDG"/>
    <property type="match status" value="1"/>
</dbReference>
<comment type="caution">
    <text evidence="8">The sequence shown here is derived from an EMBL/GenBank/DDBJ whole genome shotgun (WGS) entry which is preliminary data.</text>
</comment>
<dbReference type="InterPro" id="IPR051357">
    <property type="entry name" value="H3K9_HMTase_SUVAR3-9"/>
</dbReference>
<dbReference type="Gene3D" id="2.30.280.10">
    <property type="entry name" value="SRA-YDG"/>
    <property type="match status" value="1"/>
</dbReference>
<dbReference type="EMBL" id="JACMSC010000018">
    <property type="protein sequence ID" value="KAG6476549.1"/>
    <property type="molecule type" value="Genomic_DNA"/>
</dbReference>
<protein>
    <submittedName>
        <fullName evidence="8">Uncharacterized protein</fullName>
    </submittedName>
</protein>
<keyword evidence="3 4" id="KW-0539">Nucleus</keyword>
<dbReference type="SUPFAM" id="SSF88697">
    <property type="entry name" value="PUA domain-like"/>
    <property type="match status" value="1"/>
</dbReference>
<dbReference type="PANTHER" id="PTHR45660:SF3">
    <property type="entry name" value="HISTONE-LYSINE N-METHYLTRANSFERASE FAMILY MEMBER SUVH9"/>
    <property type="match status" value="1"/>
</dbReference>
<dbReference type="InterPro" id="IPR015947">
    <property type="entry name" value="PUA-like_sf"/>
</dbReference>
<dbReference type="GO" id="GO:0005634">
    <property type="term" value="C:nucleus"/>
    <property type="evidence" value="ECO:0007669"/>
    <property type="project" value="UniProtKB-SubCell"/>
</dbReference>
<dbReference type="SUPFAM" id="SSF82199">
    <property type="entry name" value="SET domain"/>
    <property type="match status" value="1"/>
</dbReference>
<dbReference type="GO" id="GO:0042054">
    <property type="term" value="F:histone methyltransferase activity"/>
    <property type="evidence" value="ECO:0007669"/>
    <property type="project" value="InterPro"/>
</dbReference>
<reference evidence="8 9" key="1">
    <citation type="submission" date="2020-08" db="EMBL/GenBank/DDBJ databases">
        <title>Plant Genome Project.</title>
        <authorList>
            <person name="Zhang R.-G."/>
        </authorList>
    </citation>
    <scope>NUCLEOTIDE SEQUENCE [LARGE SCALE GENOMIC DNA]</scope>
    <source>
        <tissue evidence="8">Rhizome</tissue>
    </source>
</reference>
<dbReference type="InterPro" id="IPR046341">
    <property type="entry name" value="SET_dom_sf"/>
</dbReference>
<evidence type="ECO:0000256" key="5">
    <source>
        <dbReference type="SAM" id="MobiDB-lite"/>
    </source>
</evidence>
<organism evidence="8 9">
    <name type="scientific">Zingiber officinale</name>
    <name type="common">Ginger</name>
    <name type="synonym">Amomum zingiber</name>
    <dbReference type="NCBI Taxonomy" id="94328"/>
    <lineage>
        <taxon>Eukaryota</taxon>
        <taxon>Viridiplantae</taxon>
        <taxon>Streptophyta</taxon>
        <taxon>Embryophyta</taxon>
        <taxon>Tracheophyta</taxon>
        <taxon>Spermatophyta</taxon>
        <taxon>Magnoliopsida</taxon>
        <taxon>Liliopsida</taxon>
        <taxon>Zingiberales</taxon>
        <taxon>Zingiberaceae</taxon>
        <taxon>Zingiber</taxon>
    </lineage>
</organism>
<feature type="region of interest" description="Disordered" evidence="5">
    <location>
        <begin position="1"/>
        <end position="66"/>
    </location>
</feature>
<keyword evidence="2" id="KW-0156">Chromatin regulator</keyword>
<sequence length="1007" mass="110639">MIPPPSSPAATPDLNLVPFPKIEPKLEPADDLHADVTAPTGPLEPFLPPPSPIFSPSPSPSPRIDPASGYDNSSLFAEYLRLAHLYASSSANHNPLSIIPAPPDPLASSPAVVSARKKRKPRSGEMVRASSMNVPDLLHFRDIVRRTRITFDSLRVFFHQEEEKGEAFEAIWGKRTRPDLKASTIMADHDLWLNRDRRIIGSIPGIGVGEIFFFRMELCVLGLHGQSQAGIDYVPASRSATGEPIATSIIVSGGYEDDEDSGLMLVYTGHGGRGPNMFKHSMDQKLEGGNLALERSMNYGIEIRVIRGIRSRHSPGGKIYVYDGLYKIVKYWMDVGKSGFGIYKYKLLRIEGQEEMGSDILKFAEELKVNPLSAKPTGYVSLDISTGTENFPVSLFNDIDDDREPSLFEYLCRPIFPAEAFQGKANADGGSGCACVSNCTVSCFCVMKNGGQFPYDSNGFLVRGKPLIYECGPSCSCPPSCPNRVSQKGVKHRLEVFRSNETGWGVRSLDLIRAGSFICEFSGIVLTSQQTEILASKGHCLVHPGQFPGRWIEWGDISDVNPEYVPPNYPIVPSLDFSIDVSRSRNVACYLSQVMDSRNLQKMCSHRELMSVSLSLPLAFVLRKQFVKLLKMIPIPYYVPDRWESKSRIVPGGYSIRRSNGYPCVVQVILTCSPGPGAEFSQDLAINYLSWMSVLCSLAFVHHLRPIGINVTKLTGEGFTFTQCSKRSSQKINIFARESSILTVHKIALLATTHAMFADLFNRRLGKLLVMIIVKAFEKFHPQCIIEDNSFNCIVGFAFFSSASCRAELTRSNHNQIQGEMTGDVFHLCSDKNSTFVRPSDQIHKASISDGGHRIFSRSAPSHATAVSSPSPTAGGHLYSTTGAGRTPSPSFFYSHCSQGILPLPLSLLSVRDVLCVRGISSSRGLGFATDSTGDFIPPSSEFEQQHLLQIWSAQQTSIPALLPSSGPDLASHSSTFSSTTVFKFDQQFFNRSGQLLFVAVSSLDSN</sequence>
<dbReference type="InterPro" id="IPR007728">
    <property type="entry name" value="Pre-SET_dom"/>
</dbReference>
<dbReference type="InterPro" id="IPR025794">
    <property type="entry name" value="H3-K9-MeTrfase_plant"/>
</dbReference>
<dbReference type="Gene3D" id="2.170.270.10">
    <property type="entry name" value="SET domain"/>
    <property type="match status" value="1"/>
</dbReference>
<dbReference type="GO" id="GO:0005694">
    <property type="term" value="C:chromosome"/>
    <property type="evidence" value="ECO:0007669"/>
    <property type="project" value="UniProtKB-SubCell"/>
</dbReference>
<keyword evidence="9" id="KW-1185">Reference proteome</keyword>
<dbReference type="AlphaFoldDB" id="A0A8J5K799"/>
<dbReference type="Pfam" id="PF05033">
    <property type="entry name" value="Pre-SET"/>
    <property type="match status" value="1"/>
</dbReference>
<dbReference type="InterPro" id="IPR003105">
    <property type="entry name" value="SRA_YDG"/>
</dbReference>
<evidence type="ECO:0000313" key="8">
    <source>
        <dbReference type="EMBL" id="KAG6476549.1"/>
    </source>
</evidence>
<feature type="compositionally biased region" description="Basic and acidic residues" evidence="5">
    <location>
        <begin position="22"/>
        <end position="34"/>
    </location>
</feature>
<feature type="compositionally biased region" description="Pro residues" evidence="5">
    <location>
        <begin position="45"/>
        <end position="63"/>
    </location>
</feature>
<evidence type="ECO:0000256" key="3">
    <source>
        <dbReference type="ARBA" id="ARBA00023242"/>
    </source>
</evidence>
<dbReference type="Proteomes" id="UP000734854">
    <property type="component" value="Unassembled WGS sequence"/>
</dbReference>
<feature type="domain" description="Pre-SET" evidence="6">
    <location>
        <begin position="431"/>
        <end position="489"/>
    </location>
</feature>
<proteinExistence type="predicted"/>
<evidence type="ECO:0000256" key="1">
    <source>
        <dbReference type="ARBA" id="ARBA00004286"/>
    </source>
</evidence>
<gene>
    <name evidence="8" type="ORF">ZIOFF_065791</name>
</gene>
<dbReference type="GO" id="GO:0008270">
    <property type="term" value="F:zinc ion binding"/>
    <property type="evidence" value="ECO:0007669"/>
    <property type="project" value="InterPro"/>
</dbReference>
<dbReference type="SMART" id="SM00466">
    <property type="entry name" value="SRA"/>
    <property type="match status" value="1"/>
</dbReference>
<accession>A0A8J5K799</accession>
<evidence type="ECO:0000313" key="9">
    <source>
        <dbReference type="Proteomes" id="UP000734854"/>
    </source>
</evidence>
<evidence type="ECO:0000259" key="6">
    <source>
        <dbReference type="PROSITE" id="PS50867"/>
    </source>
</evidence>
<evidence type="ECO:0000259" key="7">
    <source>
        <dbReference type="PROSITE" id="PS51015"/>
    </source>
</evidence>
<evidence type="ECO:0000256" key="4">
    <source>
        <dbReference type="PROSITE-ProRule" id="PRU00358"/>
    </source>
</evidence>
<name>A0A8J5K799_ZINOF</name>
<evidence type="ECO:0000256" key="2">
    <source>
        <dbReference type="ARBA" id="ARBA00022853"/>
    </source>
</evidence>
<dbReference type="GO" id="GO:0003690">
    <property type="term" value="F:double-stranded DNA binding"/>
    <property type="evidence" value="ECO:0007669"/>
    <property type="project" value="TreeGrafter"/>
</dbReference>
<dbReference type="PROSITE" id="PS50867">
    <property type="entry name" value="PRE_SET"/>
    <property type="match status" value="1"/>
</dbReference>
<dbReference type="SMART" id="SM00468">
    <property type="entry name" value="PreSET"/>
    <property type="match status" value="1"/>
</dbReference>
<comment type="subcellular location">
    <subcellularLocation>
        <location evidence="1">Chromosome</location>
    </subcellularLocation>
    <subcellularLocation>
        <location evidence="4">Nucleus</location>
    </subcellularLocation>
</comment>
<dbReference type="Pfam" id="PF02182">
    <property type="entry name" value="SAD_SRA"/>
    <property type="match status" value="1"/>
</dbReference>
<feature type="domain" description="YDG" evidence="7">
    <location>
        <begin position="201"/>
        <end position="349"/>
    </location>
</feature>